<sequence>MDGEGGGGGGRQVDPLREEGSPDLIARVSPKVAAGDGNSISEEMLGELIHSAIHDLPNVKAFVAKLLLNDPSLSFLRRVLDQAFLSSLETVKDLLRKYASQIFRAAGNDARVVAACFG</sequence>
<dbReference type="RefSeq" id="XP_029123662.1">
    <property type="nucleotide sequence ID" value="XM_029267829.1"/>
</dbReference>
<dbReference type="Proteomes" id="UP000504607">
    <property type="component" value="Chromosome 13"/>
</dbReference>
<evidence type="ECO:0000313" key="3">
    <source>
        <dbReference type="RefSeq" id="XP_029123662.1"/>
    </source>
</evidence>
<feature type="compositionally biased region" description="Gly residues" evidence="1">
    <location>
        <begin position="1"/>
        <end position="11"/>
    </location>
</feature>
<name>A0A8N4F323_ELAGV</name>
<organism evidence="2 3">
    <name type="scientific">Elaeis guineensis var. tenera</name>
    <name type="common">Oil palm</name>
    <dbReference type="NCBI Taxonomy" id="51953"/>
    <lineage>
        <taxon>Eukaryota</taxon>
        <taxon>Viridiplantae</taxon>
        <taxon>Streptophyta</taxon>
        <taxon>Embryophyta</taxon>
        <taxon>Tracheophyta</taxon>
        <taxon>Spermatophyta</taxon>
        <taxon>Magnoliopsida</taxon>
        <taxon>Liliopsida</taxon>
        <taxon>Arecaceae</taxon>
        <taxon>Arecoideae</taxon>
        <taxon>Cocoseae</taxon>
        <taxon>Elaeidinae</taxon>
        <taxon>Elaeis</taxon>
    </lineage>
</organism>
<gene>
    <name evidence="3" type="primary">LOC105055966</name>
</gene>
<dbReference type="UniPathway" id="UPA00143"/>
<feature type="region of interest" description="Disordered" evidence="1">
    <location>
        <begin position="1"/>
        <end position="23"/>
    </location>
</feature>
<proteinExistence type="predicted"/>
<reference evidence="3" key="1">
    <citation type="submission" date="2025-08" db="UniProtKB">
        <authorList>
            <consortium name="RefSeq"/>
        </authorList>
    </citation>
    <scope>IDENTIFICATION</scope>
</reference>
<evidence type="ECO:0000313" key="2">
    <source>
        <dbReference type="Proteomes" id="UP000504607"/>
    </source>
</evidence>
<accession>A0A8N4F323</accession>
<keyword evidence="2" id="KW-1185">Reference proteome</keyword>
<dbReference type="AlphaFoldDB" id="A0A8N4F323"/>
<protein>
    <submittedName>
        <fullName evidence="3">Uncharacterized protein LOC105055966</fullName>
    </submittedName>
</protein>
<evidence type="ECO:0000256" key="1">
    <source>
        <dbReference type="SAM" id="MobiDB-lite"/>
    </source>
</evidence>
<dbReference type="GO" id="GO:0016567">
    <property type="term" value="P:protein ubiquitination"/>
    <property type="evidence" value="ECO:0007669"/>
    <property type="project" value="UniProtKB-UniPathway"/>
</dbReference>